<keyword evidence="3" id="KW-0731">Sigma factor</keyword>
<dbReference type="InterPro" id="IPR039425">
    <property type="entry name" value="RNA_pol_sigma-70-like"/>
</dbReference>
<dbReference type="InterPro" id="IPR036388">
    <property type="entry name" value="WH-like_DNA-bd_sf"/>
</dbReference>
<keyword evidence="2" id="KW-0805">Transcription regulation</keyword>
<dbReference type="PANTHER" id="PTHR43133:SF63">
    <property type="entry name" value="RNA POLYMERASE SIGMA FACTOR FECI-RELATED"/>
    <property type="match status" value="1"/>
</dbReference>
<evidence type="ECO:0000256" key="2">
    <source>
        <dbReference type="ARBA" id="ARBA00023015"/>
    </source>
</evidence>
<evidence type="ECO:0000256" key="4">
    <source>
        <dbReference type="ARBA" id="ARBA00023163"/>
    </source>
</evidence>
<dbReference type="CDD" id="cd06171">
    <property type="entry name" value="Sigma70_r4"/>
    <property type="match status" value="1"/>
</dbReference>
<evidence type="ECO:0000256" key="3">
    <source>
        <dbReference type="ARBA" id="ARBA00023082"/>
    </source>
</evidence>
<dbReference type="NCBIfam" id="TIGR02937">
    <property type="entry name" value="sigma70-ECF"/>
    <property type="match status" value="1"/>
</dbReference>
<dbReference type="InterPro" id="IPR013249">
    <property type="entry name" value="RNA_pol_sigma70_r4_t2"/>
</dbReference>
<name>A0ABN8VV82_9BACT</name>
<evidence type="ECO:0000313" key="7">
    <source>
        <dbReference type="Proteomes" id="UP001157733"/>
    </source>
</evidence>
<dbReference type="SUPFAM" id="SSF88659">
    <property type="entry name" value="Sigma3 and sigma4 domains of RNA polymerase sigma factors"/>
    <property type="match status" value="1"/>
</dbReference>
<dbReference type="PANTHER" id="PTHR43133">
    <property type="entry name" value="RNA POLYMERASE ECF-TYPE SIGMA FACTO"/>
    <property type="match status" value="1"/>
</dbReference>
<keyword evidence="4" id="KW-0804">Transcription</keyword>
<dbReference type="Gene3D" id="1.10.10.10">
    <property type="entry name" value="Winged helix-like DNA-binding domain superfamily/Winged helix DNA-binding domain"/>
    <property type="match status" value="1"/>
</dbReference>
<proteinExistence type="inferred from homology"/>
<comment type="similarity">
    <text evidence="1">Belongs to the sigma-70 factor family. ECF subfamily.</text>
</comment>
<dbReference type="SUPFAM" id="SSF88946">
    <property type="entry name" value="Sigma2 domain of RNA polymerase sigma factors"/>
    <property type="match status" value="1"/>
</dbReference>
<keyword evidence="7" id="KW-1185">Reference proteome</keyword>
<evidence type="ECO:0000256" key="1">
    <source>
        <dbReference type="ARBA" id="ARBA00010641"/>
    </source>
</evidence>
<dbReference type="Pfam" id="PF08281">
    <property type="entry name" value="Sigma70_r4_2"/>
    <property type="match status" value="1"/>
</dbReference>
<evidence type="ECO:0000313" key="6">
    <source>
        <dbReference type="EMBL" id="CAI2717105.1"/>
    </source>
</evidence>
<dbReference type="InterPro" id="IPR013324">
    <property type="entry name" value="RNA_pol_sigma_r3/r4-like"/>
</dbReference>
<sequence>MLRCEEAAAEVAQEAYLRMLRYACRTPLTHPRAYLFQVAANLARTRLQQERRHSLHFNEAVLPEEVECPAEDTERAAIAKQGLEQLSQAVATLPPRCREVFLMNRLDGLSYSQIAERLGISLNMVEKHIIKALLHCRKKLHLER</sequence>
<dbReference type="InterPro" id="IPR014284">
    <property type="entry name" value="RNA_pol_sigma-70_dom"/>
</dbReference>
<protein>
    <submittedName>
        <fullName evidence="6">Sigma-70 family RNA polymerase sigma factor</fullName>
    </submittedName>
</protein>
<dbReference type="Proteomes" id="UP001157733">
    <property type="component" value="Chromosome"/>
</dbReference>
<organism evidence="6 7">
    <name type="scientific">Nitrospina watsonii</name>
    <dbReference type="NCBI Taxonomy" id="1323948"/>
    <lineage>
        <taxon>Bacteria</taxon>
        <taxon>Pseudomonadati</taxon>
        <taxon>Nitrospinota/Tectimicrobiota group</taxon>
        <taxon>Nitrospinota</taxon>
        <taxon>Nitrospinia</taxon>
        <taxon>Nitrospinales</taxon>
        <taxon>Nitrospinaceae</taxon>
        <taxon>Nitrospina</taxon>
    </lineage>
</organism>
<feature type="domain" description="RNA polymerase sigma factor 70 region 4 type 2" evidence="5">
    <location>
        <begin position="84"/>
        <end position="136"/>
    </location>
</feature>
<accession>A0ABN8VV82</accession>
<dbReference type="Gene3D" id="1.10.1740.10">
    <property type="match status" value="1"/>
</dbReference>
<dbReference type="InterPro" id="IPR013325">
    <property type="entry name" value="RNA_pol_sigma_r2"/>
</dbReference>
<evidence type="ECO:0000259" key="5">
    <source>
        <dbReference type="Pfam" id="PF08281"/>
    </source>
</evidence>
<dbReference type="EMBL" id="OX336137">
    <property type="protein sequence ID" value="CAI2717105.1"/>
    <property type="molecule type" value="Genomic_DNA"/>
</dbReference>
<gene>
    <name evidence="6" type="ORF">NSPWAT_0246</name>
</gene>
<reference evidence="6 7" key="1">
    <citation type="submission" date="2022-09" db="EMBL/GenBank/DDBJ databases">
        <authorList>
            <person name="Kop L."/>
        </authorList>
    </citation>
    <scope>NUCLEOTIDE SEQUENCE [LARGE SCALE GENOMIC DNA]</scope>
    <source>
        <strain evidence="6 7">347</strain>
    </source>
</reference>